<protein>
    <submittedName>
        <fullName evidence="1">Uncharacterized protein</fullName>
    </submittedName>
</protein>
<evidence type="ECO:0000313" key="1">
    <source>
        <dbReference type="EMBL" id="RVW76750.1"/>
    </source>
</evidence>
<name>A0A438GX17_VITVI</name>
<organism evidence="1 2">
    <name type="scientific">Vitis vinifera</name>
    <name type="common">Grape</name>
    <dbReference type="NCBI Taxonomy" id="29760"/>
    <lineage>
        <taxon>Eukaryota</taxon>
        <taxon>Viridiplantae</taxon>
        <taxon>Streptophyta</taxon>
        <taxon>Embryophyta</taxon>
        <taxon>Tracheophyta</taxon>
        <taxon>Spermatophyta</taxon>
        <taxon>Magnoliopsida</taxon>
        <taxon>eudicotyledons</taxon>
        <taxon>Gunneridae</taxon>
        <taxon>Pentapetalae</taxon>
        <taxon>rosids</taxon>
        <taxon>Vitales</taxon>
        <taxon>Vitaceae</taxon>
        <taxon>Viteae</taxon>
        <taxon>Vitis</taxon>
    </lineage>
</organism>
<dbReference type="EMBL" id="QGNW01000323">
    <property type="protein sequence ID" value="RVW76750.1"/>
    <property type="molecule type" value="Genomic_DNA"/>
</dbReference>
<gene>
    <name evidence="1" type="ORF">CK203_050498</name>
</gene>
<proteinExistence type="predicted"/>
<accession>A0A438GX17</accession>
<sequence length="40" mass="4603">MCHMQHVREHGEEVAVLKSSELLLYALVAASKKRHHLTLH</sequence>
<reference evidence="1 2" key="1">
    <citation type="journal article" date="2018" name="PLoS Genet.">
        <title>Population sequencing reveals clonal diversity and ancestral inbreeding in the grapevine cultivar Chardonnay.</title>
        <authorList>
            <person name="Roach M.J."/>
            <person name="Johnson D.L."/>
            <person name="Bohlmann J."/>
            <person name="van Vuuren H.J."/>
            <person name="Jones S.J."/>
            <person name="Pretorius I.S."/>
            <person name="Schmidt S.A."/>
            <person name="Borneman A.R."/>
        </authorList>
    </citation>
    <scope>NUCLEOTIDE SEQUENCE [LARGE SCALE GENOMIC DNA]</scope>
    <source>
        <strain evidence="2">cv. Chardonnay</strain>
        <tissue evidence="1">Leaf</tissue>
    </source>
</reference>
<dbReference type="AlphaFoldDB" id="A0A438GX17"/>
<comment type="caution">
    <text evidence="1">The sequence shown here is derived from an EMBL/GenBank/DDBJ whole genome shotgun (WGS) entry which is preliminary data.</text>
</comment>
<dbReference type="Proteomes" id="UP000288805">
    <property type="component" value="Unassembled WGS sequence"/>
</dbReference>
<evidence type="ECO:0000313" key="2">
    <source>
        <dbReference type="Proteomes" id="UP000288805"/>
    </source>
</evidence>